<organism evidence="1 2">
    <name type="scientific">Exiguobacterium aurantiacum</name>
    <dbReference type="NCBI Taxonomy" id="33987"/>
    <lineage>
        <taxon>Bacteria</taxon>
        <taxon>Bacillati</taxon>
        <taxon>Bacillota</taxon>
        <taxon>Bacilli</taxon>
        <taxon>Bacillales</taxon>
        <taxon>Bacillales Family XII. Incertae Sedis</taxon>
        <taxon>Exiguobacterium</taxon>
    </lineage>
</organism>
<accession>A0A377FQG2</accession>
<dbReference type="AlphaFoldDB" id="A0A377FQG2"/>
<dbReference type="RefSeq" id="WP_029334223.1">
    <property type="nucleotide sequence ID" value="NZ_UGGP01000001.1"/>
</dbReference>
<name>A0A377FQG2_9BACL</name>
<dbReference type="PANTHER" id="PTHR36932:SF1">
    <property type="entry name" value="CAPSULAR POLYSACCHARIDE BIOSYNTHESIS PROTEIN"/>
    <property type="match status" value="1"/>
</dbReference>
<dbReference type="Proteomes" id="UP000254060">
    <property type="component" value="Unassembled WGS sequence"/>
</dbReference>
<evidence type="ECO:0000313" key="1">
    <source>
        <dbReference type="EMBL" id="STO07070.1"/>
    </source>
</evidence>
<dbReference type="Gene3D" id="3.40.50.12780">
    <property type="entry name" value="N-terminal domain of ligase-like"/>
    <property type="match status" value="1"/>
</dbReference>
<dbReference type="PANTHER" id="PTHR36932">
    <property type="entry name" value="CAPSULAR POLYSACCHARIDE BIOSYNTHESIS PROTEIN"/>
    <property type="match status" value="1"/>
</dbReference>
<reference evidence="1 2" key="1">
    <citation type="submission" date="2018-06" db="EMBL/GenBank/DDBJ databases">
        <authorList>
            <consortium name="Pathogen Informatics"/>
            <person name="Doyle S."/>
        </authorList>
    </citation>
    <scope>NUCLEOTIDE SEQUENCE [LARGE SCALE GENOMIC DNA]</scope>
    <source>
        <strain evidence="1 2">NCTC13163</strain>
    </source>
</reference>
<proteinExistence type="predicted"/>
<protein>
    <submittedName>
        <fullName evidence="1">Putative adenylate-forming enzyme</fullName>
    </submittedName>
</protein>
<dbReference type="STRING" id="1397694.GCA_000702585_00932"/>
<dbReference type="EMBL" id="UGGP01000001">
    <property type="protein sequence ID" value="STO07070.1"/>
    <property type="molecule type" value="Genomic_DNA"/>
</dbReference>
<dbReference type="SUPFAM" id="SSF56801">
    <property type="entry name" value="Acetyl-CoA synthetase-like"/>
    <property type="match status" value="1"/>
</dbReference>
<gene>
    <name evidence="1" type="ORF">NCTC13163_00415</name>
</gene>
<evidence type="ECO:0000313" key="2">
    <source>
        <dbReference type="Proteomes" id="UP000254060"/>
    </source>
</evidence>
<sequence>MTIIALQDVYFKAPIRFQNWMTSLYGLKLWQERYGKAYERELVALRNRRTDETSVRTDQLDRLNAFLQFCETNNEYYARLFKEANVTLPLRSFEEMKQIPILDKQTVRSTPSIYSNIKTDIVGQTGGTTGASLQVKFTKEDYQIRMAHLDYFKEQHGFKKGMKRASFTGRVICEPDQKAPVFWRYNRPMNQLLLSLFHLTPTNIPHYIEALNRFKPAVLDSAPSAMIDIASYMKEHGIKLDFQMVAIFPTSETLTASGRALLEEAFNAPVFDQYASSEGAPILTECSHGHMHLHHETGFIEPYGEEGEILVTSFTTHGTPLVRYRIGDRMKFGEGTCPCGQGGTYVTSIEGRQSNYVVTPKGAKVYEGDLTSIVRVLPNSVIQTQFRQFDLHHIEMRYIKDSERFLPSHERVLERELKELFGADVEITLTPVKQIPRGPNGKIVVIEKLMDQIS</sequence>
<dbReference type="InterPro" id="IPR053158">
    <property type="entry name" value="CapK_Type1_Caps_Biosynth"/>
</dbReference>
<dbReference type="OrthoDB" id="580775at2"/>
<dbReference type="InterPro" id="IPR042099">
    <property type="entry name" value="ANL_N_sf"/>
</dbReference>